<dbReference type="Pfam" id="PF00561">
    <property type="entry name" value="Abhydrolase_1"/>
    <property type="match status" value="1"/>
</dbReference>
<keyword evidence="1" id="KW-1133">Transmembrane helix</keyword>
<dbReference type="Gene3D" id="3.40.50.1820">
    <property type="entry name" value="alpha/beta hydrolase"/>
    <property type="match status" value="1"/>
</dbReference>
<evidence type="ECO:0000313" key="4">
    <source>
        <dbReference type="Proteomes" id="UP000494269"/>
    </source>
</evidence>
<dbReference type="AlphaFoldDB" id="A0A6S6Z4F0"/>
<evidence type="ECO:0000259" key="2">
    <source>
        <dbReference type="Pfam" id="PF00561"/>
    </source>
</evidence>
<accession>A0A6S6Z4F0</accession>
<organism evidence="3 4">
    <name type="scientific">Achromobacter kerstersii</name>
    <dbReference type="NCBI Taxonomy" id="1353890"/>
    <lineage>
        <taxon>Bacteria</taxon>
        <taxon>Pseudomonadati</taxon>
        <taxon>Pseudomonadota</taxon>
        <taxon>Betaproteobacteria</taxon>
        <taxon>Burkholderiales</taxon>
        <taxon>Alcaligenaceae</taxon>
        <taxon>Achromobacter</taxon>
    </lineage>
</organism>
<keyword evidence="4" id="KW-1185">Reference proteome</keyword>
<keyword evidence="1" id="KW-0812">Transmembrane</keyword>
<dbReference type="InterPro" id="IPR029058">
    <property type="entry name" value="AB_hydrolase_fold"/>
</dbReference>
<evidence type="ECO:0000313" key="3">
    <source>
        <dbReference type="EMBL" id="CAB3657150.1"/>
    </source>
</evidence>
<gene>
    <name evidence="3" type="ORF">LMG3441_00356</name>
</gene>
<feature type="domain" description="AB hydrolase-1" evidence="2">
    <location>
        <begin position="41"/>
        <end position="164"/>
    </location>
</feature>
<feature type="transmembrane region" description="Helical" evidence="1">
    <location>
        <begin position="157"/>
        <end position="179"/>
    </location>
</feature>
<dbReference type="Proteomes" id="UP000494269">
    <property type="component" value="Unassembled WGS sequence"/>
</dbReference>
<evidence type="ECO:0000256" key="1">
    <source>
        <dbReference type="SAM" id="Phobius"/>
    </source>
</evidence>
<name>A0A6S6Z4F0_9BURK</name>
<dbReference type="RefSeq" id="WP_054427723.1">
    <property type="nucleotide sequence ID" value="NZ_CADIJQ010000001.1"/>
</dbReference>
<reference evidence="3 4" key="1">
    <citation type="submission" date="2020-04" db="EMBL/GenBank/DDBJ databases">
        <authorList>
            <person name="De Canck E."/>
        </authorList>
    </citation>
    <scope>NUCLEOTIDE SEQUENCE [LARGE SCALE GENOMIC DNA]</scope>
    <source>
        <strain evidence="3 4">LMG 3441</strain>
    </source>
</reference>
<sequence>MTAPASAPRALRILAADQFPLSAHHYAACEGVAMHPPRVAIFLNATGASQDRFRSLAAYVAQSGWHALTFDYRGIGQSAIPPGMAQRVSMQAWGEQDLAAMIAWADAEFGHPRIALICHSIGGQIAALAPNAHRVDAMLAVGCQKGYWRWWPDWRRYAVLAFFQGVVPLCLGLFGHVPLQWMGLHRLERGVARDYARWTLNGGYTDAQGGRLESAHRRFRAPILSLSFDDDVVYAPKPAVDALVEHFYVNAAVIRAHLVASDARAAFDVQAAGHARAASRPGLGHSGFFDPRRCEEGLWRDCVQWLSHVADGGHPHAFDFWRLPASRYR</sequence>
<proteinExistence type="predicted"/>
<dbReference type="SUPFAM" id="SSF53474">
    <property type="entry name" value="alpha/beta-Hydrolases"/>
    <property type="match status" value="1"/>
</dbReference>
<dbReference type="InterPro" id="IPR000073">
    <property type="entry name" value="AB_hydrolase_1"/>
</dbReference>
<keyword evidence="1" id="KW-0472">Membrane</keyword>
<dbReference type="EMBL" id="CADIJQ010000001">
    <property type="protein sequence ID" value="CAB3657150.1"/>
    <property type="molecule type" value="Genomic_DNA"/>
</dbReference>
<protein>
    <recommendedName>
        <fullName evidence="2">AB hydrolase-1 domain-containing protein</fullName>
    </recommendedName>
</protein>